<dbReference type="PANTHER" id="PTHR45690:SF7">
    <property type="entry name" value="NACHT, LRR AND PYD DOMAINS-CONTAINING PROTEIN 5"/>
    <property type="match status" value="1"/>
</dbReference>
<dbReference type="InterPro" id="IPR041267">
    <property type="entry name" value="NLRP_HD2"/>
</dbReference>
<reference evidence="7" key="2">
    <citation type="submission" date="2025-08" db="UniProtKB">
        <authorList>
            <consortium name="Ensembl"/>
        </authorList>
    </citation>
    <scope>IDENTIFICATION</scope>
    <source>
        <strain evidence="7">Isolate ISIS603380</strain>
    </source>
</reference>
<name>G3TA68_LOXAF</name>
<dbReference type="STRING" id="9785.ENSLAFP00000010734"/>
<keyword evidence="8" id="KW-1185">Reference proteome</keyword>
<dbReference type="SUPFAM" id="SSF52540">
    <property type="entry name" value="P-loop containing nucleoside triphosphate hydrolases"/>
    <property type="match status" value="1"/>
</dbReference>
<dbReference type="Pfam" id="PF05729">
    <property type="entry name" value="NACHT"/>
    <property type="match status" value="1"/>
</dbReference>
<reference evidence="7" key="3">
    <citation type="submission" date="2025-09" db="UniProtKB">
        <authorList>
            <consortium name="Ensembl"/>
        </authorList>
    </citation>
    <scope>IDENTIFICATION</scope>
    <source>
        <strain evidence="7">Isolate ISIS603380</strain>
    </source>
</reference>
<feature type="domain" description="NACHT" evidence="6">
    <location>
        <begin position="1"/>
        <end position="131"/>
    </location>
</feature>
<sequence length="866" mass="96944">TVVLHGKSGTGKSALIKRIMLHWAKGQLYQGIFSYVFFLHAREMQHMREGSFAELISMEWPDSCAPVTEIMSQPERLLFVIDGFDDLDFALQDCSEKLCENWAEKQPVSVLMCSLLKKVLLPESSLLITVTDIGIKKLTPVVVSPHYLFVGGIPVELRTQFILQGTVDEQQKMPILTSVVTNTQLFDECQVYNMCWLASVALQLQHVAERDAPPTCQTFTSLCATFMFHQFKPEDDLWCCLNGEEKAVLKNLCQMAVEGVWNMKLVFYSGDLGVHRLKELELSALFHMNILPQDVLCEGCYTFFHHSLQEFCAALYYVLEGLERKHDPSPLCIENARSPMEIRQVGFNSHLLQMKRFLFGLMNKELVRKLEALLGHGVPLVIKEELLQWVSLLGEQASTTSPLDFLDAFHCLFETQNEEFVRLALGSFQEVWLPINQQMDLLVSSFCLQHCQYLQRIRLDIKEIFSTGPRTTPKAHVTVFWQNLCMVLSTHETLRLLDLSGSVLNKWAMRILCSKLRRPTCKIQTLIFKNAQITLGLQHLWTTLINQELKNLYLESMHLSNEDVEAVCGALKHPHCLLESLRLDRCGLTYTSCLELSQVLVVSASLSSLSLAGNKVTDEGLKTLCSVLNFTRSNLKKLILGNCGLTAAGCGDLALALFTNQNLTHLCLSDNDLGSEGMQLLCGAIKNPNCGLKRLILSQCNLDVTSCGFLAFALMKNRRLTHLTLSMNPLEDNGIKMLCEVMKEPSCYLQDLELVRCHLTSACCEDLSCVIARNPHLKSLDLAYNALGDSGAALLCKGLKHKQSSLTRLGLEACGLTSTCCEELSLAIYHNQSLTSLNLMQNLLDPVGISKLCSASACPKSNLQII</sequence>
<dbReference type="GO" id="GO:0050727">
    <property type="term" value="P:regulation of inflammatory response"/>
    <property type="evidence" value="ECO:0007669"/>
    <property type="project" value="TreeGrafter"/>
</dbReference>
<dbReference type="GO" id="GO:0005524">
    <property type="term" value="F:ATP binding"/>
    <property type="evidence" value="ECO:0007669"/>
    <property type="project" value="UniProtKB-KW"/>
</dbReference>
<dbReference type="GeneTree" id="ENSGT00940000162898"/>
<dbReference type="GO" id="GO:0005739">
    <property type="term" value="C:mitochondrion"/>
    <property type="evidence" value="ECO:0007669"/>
    <property type="project" value="TreeGrafter"/>
</dbReference>
<evidence type="ECO:0000313" key="8">
    <source>
        <dbReference type="Proteomes" id="UP000007646"/>
    </source>
</evidence>
<evidence type="ECO:0000259" key="6">
    <source>
        <dbReference type="PROSITE" id="PS50837"/>
    </source>
</evidence>
<proteinExistence type="inferred from homology"/>
<dbReference type="GO" id="GO:0005938">
    <property type="term" value="C:cell cortex"/>
    <property type="evidence" value="ECO:0007669"/>
    <property type="project" value="TreeGrafter"/>
</dbReference>
<keyword evidence="3" id="KW-0677">Repeat</keyword>
<evidence type="ECO:0000256" key="4">
    <source>
        <dbReference type="ARBA" id="ARBA00022741"/>
    </source>
</evidence>
<keyword evidence="5" id="KW-0067">ATP-binding</keyword>
<dbReference type="SMART" id="SM00368">
    <property type="entry name" value="LRR_RI"/>
    <property type="match status" value="11"/>
</dbReference>
<dbReference type="InterPro" id="IPR041075">
    <property type="entry name" value="NOD1/2_WH"/>
</dbReference>
<keyword evidence="2" id="KW-0433">Leucine-rich repeat</keyword>
<dbReference type="InterPro" id="IPR007111">
    <property type="entry name" value="NACHT_NTPase"/>
</dbReference>
<dbReference type="FunCoup" id="G3TA68">
    <property type="interactions" value="5"/>
</dbReference>
<dbReference type="InterPro" id="IPR027417">
    <property type="entry name" value="P-loop_NTPase"/>
</dbReference>
<dbReference type="Proteomes" id="UP000007646">
    <property type="component" value="Unassembled WGS sequence"/>
</dbReference>
<comment type="similarity">
    <text evidence="1">Belongs to the NLRP family.</text>
</comment>
<dbReference type="PANTHER" id="PTHR45690">
    <property type="entry name" value="NACHT, LRR AND PYD DOMAINS-CONTAINING PROTEIN 12"/>
    <property type="match status" value="1"/>
</dbReference>
<evidence type="ECO:0000256" key="1">
    <source>
        <dbReference type="ARBA" id="ARBA00008665"/>
    </source>
</evidence>
<reference evidence="7 8" key="1">
    <citation type="submission" date="2009-06" db="EMBL/GenBank/DDBJ databases">
        <title>The Genome Sequence of Loxodonta africana (African elephant).</title>
        <authorList>
            <person name="Di Palma F."/>
            <person name="Heiman D."/>
            <person name="Young S."/>
            <person name="Johnson J."/>
            <person name="Lander E.S."/>
            <person name="Lindblad-Toh K."/>
        </authorList>
    </citation>
    <scope>NUCLEOTIDE SEQUENCE [LARGE SCALE GENOMIC DNA]</scope>
    <source>
        <strain evidence="7 8">Isolate ISIS603380</strain>
    </source>
</reference>
<keyword evidence="4" id="KW-0547">Nucleotide-binding</keyword>
<accession>G3TA68</accession>
<dbReference type="Gene3D" id="3.40.50.300">
    <property type="entry name" value="P-loop containing nucleotide triphosphate hydrolases"/>
    <property type="match status" value="1"/>
</dbReference>
<dbReference type="InterPro" id="IPR032675">
    <property type="entry name" value="LRR_dom_sf"/>
</dbReference>
<dbReference type="Ensembl" id="ENSLAFT00000012838.4">
    <property type="protein sequence ID" value="ENSLAFP00000010734.4"/>
    <property type="gene ID" value="ENSLAFG00000012834.4"/>
</dbReference>
<dbReference type="AlphaFoldDB" id="G3TA68"/>
<dbReference type="OMA" id="WKISIHI"/>
<dbReference type="GO" id="GO:0106333">
    <property type="term" value="C:subcortical maternal complex"/>
    <property type="evidence" value="ECO:0007669"/>
    <property type="project" value="TreeGrafter"/>
</dbReference>
<dbReference type="Pfam" id="PF17779">
    <property type="entry name" value="WHD_NOD2"/>
    <property type="match status" value="1"/>
</dbReference>
<dbReference type="InParanoid" id="G3TA68"/>
<evidence type="ECO:0000256" key="2">
    <source>
        <dbReference type="ARBA" id="ARBA00022614"/>
    </source>
</evidence>
<dbReference type="GO" id="GO:0005634">
    <property type="term" value="C:nucleus"/>
    <property type="evidence" value="ECO:0007669"/>
    <property type="project" value="TreeGrafter"/>
</dbReference>
<dbReference type="InterPro" id="IPR001611">
    <property type="entry name" value="Leu-rich_rpt"/>
</dbReference>
<evidence type="ECO:0000313" key="7">
    <source>
        <dbReference type="Ensembl" id="ENSLAFP00000010734.4"/>
    </source>
</evidence>
<organism evidence="7 8">
    <name type="scientific">Loxodonta africana</name>
    <name type="common">African elephant</name>
    <dbReference type="NCBI Taxonomy" id="9785"/>
    <lineage>
        <taxon>Eukaryota</taxon>
        <taxon>Metazoa</taxon>
        <taxon>Chordata</taxon>
        <taxon>Craniata</taxon>
        <taxon>Vertebrata</taxon>
        <taxon>Euteleostomi</taxon>
        <taxon>Mammalia</taxon>
        <taxon>Eutheria</taxon>
        <taxon>Afrotheria</taxon>
        <taxon>Proboscidea</taxon>
        <taxon>Elephantidae</taxon>
        <taxon>Loxodonta</taxon>
    </lineage>
</organism>
<evidence type="ECO:0000256" key="5">
    <source>
        <dbReference type="ARBA" id="ARBA00022840"/>
    </source>
</evidence>
<dbReference type="Pfam" id="PF13516">
    <property type="entry name" value="LRR_6"/>
    <property type="match status" value="5"/>
</dbReference>
<dbReference type="Pfam" id="PF17776">
    <property type="entry name" value="NLRC4_HD2"/>
    <property type="match status" value="1"/>
</dbReference>
<dbReference type="GO" id="GO:0005829">
    <property type="term" value="C:cytosol"/>
    <property type="evidence" value="ECO:0007669"/>
    <property type="project" value="TreeGrafter"/>
</dbReference>
<evidence type="ECO:0000256" key="3">
    <source>
        <dbReference type="ARBA" id="ARBA00022737"/>
    </source>
</evidence>
<protein>
    <recommendedName>
        <fullName evidence="6">NACHT domain-containing protein</fullName>
    </recommendedName>
</protein>
<dbReference type="Gene3D" id="3.80.10.10">
    <property type="entry name" value="Ribonuclease Inhibitor"/>
    <property type="match status" value="3"/>
</dbReference>
<dbReference type="HOGENOM" id="CLU_002274_2_1_1"/>
<dbReference type="eggNOG" id="ENOG502SBIG">
    <property type="taxonomic scope" value="Eukaryota"/>
</dbReference>
<dbReference type="InterPro" id="IPR050637">
    <property type="entry name" value="NLRP_innate_immun_reg"/>
</dbReference>
<dbReference type="PROSITE" id="PS50837">
    <property type="entry name" value="NACHT"/>
    <property type="match status" value="1"/>
</dbReference>
<dbReference type="SUPFAM" id="SSF52047">
    <property type="entry name" value="RNI-like"/>
    <property type="match status" value="2"/>
</dbReference>